<accession>A0ACC2W4H0</accession>
<keyword evidence="2" id="KW-1185">Reference proteome</keyword>
<protein>
    <submittedName>
        <fullName evidence="1">Uncharacterized protein</fullName>
    </submittedName>
</protein>
<name>A0ACC2W4H0_9TREE</name>
<proteinExistence type="predicted"/>
<sequence length="459" mass="48250">MPAIPSHIPALPSSAALRILRRPSPSVPGSSPASSGTSTPAGSKTSGSSQSGQSKTLRTLSEREEEYRKARERIFGPEVEGSDVAASEASDADGVVTATSSPSSITKMLGATEPASMVPRCSNSATSSVTSSTSTSSVGVSRRQNSSQVQQQTLPTNSRSASANSNGRSNRGTKRNGKGESTFEPLRPPREQQIQYQQQQLLQQHQQQQYYMQQQQYQMQLQLNGYAQSGYVGPAPAYGANMALGGMNQGPGFIPYAPSQYSQNSMQAQPATAGPAMYPNRHINPSLPMNPPNNNNVLRQPAGPDDMGSLGFGDLRIHDHHQQHRYSTGVAGAGAAPLQTEQRLTTGYNQYPPQSHNVGSHLATNPHTSAGGPGDPTASRATLTGQPSFLGATTPSPHAGYGNSNYGGARPAQQDSTLWPPLVHTSGVSSGGMTPAPGSLSLSSSEIGRKGPQHSVWRP</sequence>
<organism evidence="1 2">
    <name type="scientific">Naganishia cerealis</name>
    <dbReference type="NCBI Taxonomy" id="610337"/>
    <lineage>
        <taxon>Eukaryota</taxon>
        <taxon>Fungi</taxon>
        <taxon>Dikarya</taxon>
        <taxon>Basidiomycota</taxon>
        <taxon>Agaricomycotina</taxon>
        <taxon>Tremellomycetes</taxon>
        <taxon>Filobasidiales</taxon>
        <taxon>Filobasidiaceae</taxon>
        <taxon>Naganishia</taxon>
    </lineage>
</organism>
<gene>
    <name evidence="1" type="ORF">QFC19_003322</name>
</gene>
<evidence type="ECO:0000313" key="1">
    <source>
        <dbReference type="EMBL" id="KAJ9105987.1"/>
    </source>
</evidence>
<evidence type="ECO:0000313" key="2">
    <source>
        <dbReference type="Proteomes" id="UP001241377"/>
    </source>
</evidence>
<comment type="caution">
    <text evidence="1">The sequence shown here is derived from an EMBL/GenBank/DDBJ whole genome shotgun (WGS) entry which is preliminary data.</text>
</comment>
<dbReference type="EMBL" id="JASBWR010000031">
    <property type="protein sequence ID" value="KAJ9105987.1"/>
    <property type="molecule type" value="Genomic_DNA"/>
</dbReference>
<reference evidence="1" key="1">
    <citation type="submission" date="2023-04" db="EMBL/GenBank/DDBJ databases">
        <title>Draft Genome sequencing of Naganishia species isolated from polar environments using Oxford Nanopore Technology.</title>
        <authorList>
            <person name="Leo P."/>
            <person name="Venkateswaran K."/>
        </authorList>
    </citation>
    <scope>NUCLEOTIDE SEQUENCE</scope>
    <source>
        <strain evidence="1">MNA-CCFEE 5261</strain>
    </source>
</reference>
<dbReference type="Proteomes" id="UP001241377">
    <property type="component" value="Unassembled WGS sequence"/>
</dbReference>